<dbReference type="GO" id="GO:0004252">
    <property type="term" value="F:serine-type endopeptidase activity"/>
    <property type="evidence" value="ECO:0007669"/>
    <property type="project" value="InterPro"/>
</dbReference>
<comment type="caution">
    <text evidence="10">The sequence shown here is derived from an EMBL/GenBank/DDBJ whole genome shotgun (WGS) entry which is preliminary data.</text>
</comment>
<feature type="domain" description="PA" evidence="8">
    <location>
        <begin position="128"/>
        <end position="213"/>
    </location>
</feature>
<dbReference type="PANTHER" id="PTHR43399:SF4">
    <property type="entry name" value="CELL WALL-ASSOCIATED PROTEASE"/>
    <property type="match status" value="1"/>
</dbReference>
<feature type="non-terminal residue" evidence="10">
    <location>
        <position position="1"/>
    </location>
</feature>
<protein>
    <recommendedName>
        <fullName evidence="12">Peptidase S8/S53 domain-containing protein</fullName>
    </recommendedName>
</protein>
<dbReference type="OrthoDB" id="206201at2759"/>
<dbReference type="InterPro" id="IPR003137">
    <property type="entry name" value="PA_domain"/>
</dbReference>
<evidence type="ECO:0000256" key="1">
    <source>
        <dbReference type="ARBA" id="ARBA00011073"/>
    </source>
</evidence>
<evidence type="ECO:0000259" key="9">
    <source>
        <dbReference type="Pfam" id="PF06280"/>
    </source>
</evidence>
<organism evidence="10 11">
    <name type="scientific">Rhizopus stolonifer</name>
    <name type="common">Rhizopus nigricans</name>
    <dbReference type="NCBI Taxonomy" id="4846"/>
    <lineage>
        <taxon>Eukaryota</taxon>
        <taxon>Fungi</taxon>
        <taxon>Fungi incertae sedis</taxon>
        <taxon>Mucoromycota</taxon>
        <taxon>Mucoromycotina</taxon>
        <taxon>Mucoromycetes</taxon>
        <taxon>Mucorales</taxon>
        <taxon>Mucorineae</taxon>
        <taxon>Rhizopodaceae</taxon>
        <taxon>Rhizopus</taxon>
    </lineage>
</organism>
<name>A0A367KIX2_RHIST</name>
<dbReference type="SUPFAM" id="SSF52743">
    <property type="entry name" value="Subtilisin-like"/>
    <property type="match status" value="1"/>
</dbReference>
<dbReference type="Proteomes" id="UP000253551">
    <property type="component" value="Unassembled WGS sequence"/>
</dbReference>
<evidence type="ECO:0000256" key="2">
    <source>
        <dbReference type="ARBA" id="ARBA00022670"/>
    </source>
</evidence>
<accession>A0A367KIX2</accession>
<keyword evidence="5" id="KW-0720">Serine protease</keyword>
<dbReference type="InterPro" id="IPR036852">
    <property type="entry name" value="Peptidase_S8/S53_dom_sf"/>
</dbReference>
<dbReference type="InterPro" id="IPR046450">
    <property type="entry name" value="PA_dom_sf"/>
</dbReference>
<feature type="domain" description="C5a peptidase/Subtilisin-like protease SBT2-like Fn3-like" evidence="9">
    <location>
        <begin position="358"/>
        <end position="471"/>
    </location>
</feature>
<evidence type="ECO:0000313" key="11">
    <source>
        <dbReference type="Proteomes" id="UP000253551"/>
    </source>
</evidence>
<dbReference type="InterPro" id="IPR000209">
    <property type="entry name" value="Peptidase_S8/S53_dom"/>
</dbReference>
<evidence type="ECO:0000256" key="4">
    <source>
        <dbReference type="ARBA" id="ARBA00022801"/>
    </source>
</evidence>
<dbReference type="EMBL" id="PJQM01001499">
    <property type="protein sequence ID" value="RCI02174.1"/>
    <property type="molecule type" value="Genomic_DNA"/>
</dbReference>
<keyword evidence="3" id="KW-0732">Signal</keyword>
<dbReference type="InterPro" id="IPR010435">
    <property type="entry name" value="C5a/SBT2-like_Fn3"/>
</dbReference>
<feature type="domain" description="Peptidase S8/S53" evidence="7">
    <location>
        <begin position="1"/>
        <end position="321"/>
    </location>
</feature>
<evidence type="ECO:0000256" key="5">
    <source>
        <dbReference type="ARBA" id="ARBA00022825"/>
    </source>
</evidence>
<evidence type="ECO:0000256" key="6">
    <source>
        <dbReference type="PROSITE-ProRule" id="PRU01240"/>
    </source>
</evidence>
<dbReference type="PROSITE" id="PS00138">
    <property type="entry name" value="SUBTILASE_SER"/>
    <property type="match status" value="1"/>
</dbReference>
<evidence type="ECO:0000313" key="10">
    <source>
        <dbReference type="EMBL" id="RCI02174.1"/>
    </source>
</evidence>
<dbReference type="AlphaFoldDB" id="A0A367KIX2"/>
<gene>
    <name evidence="10" type="ORF">CU098_002622</name>
</gene>
<reference evidence="10 11" key="1">
    <citation type="journal article" date="2018" name="G3 (Bethesda)">
        <title>Phylogenetic and Phylogenomic Definition of Rhizopus Species.</title>
        <authorList>
            <person name="Gryganskyi A.P."/>
            <person name="Golan J."/>
            <person name="Dolatabadi S."/>
            <person name="Mondo S."/>
            <person name="Robb S."/>
            <person name="Idnurm A."/>
            <person name="Muszewska A."/>
            <person name="Steczkiewicz K."/>
            <person name="Masonjones S."/>
            <person name="Liao H.L."/>
            <person name="Gajdeczka M.T."/>
            <person name="Anike F."/>
            <person name="Vuek A."/>
            <person name="Anishchenko I.M."/>
            <person name="Voigt K."/>
            <person name="de Hoog G.S."/>
            <person name="Smith M.E."/>
            <person name="Heitman J."/>
            <person name="Vilgalys R."/>
            <person name="Stajich J.E."/>
        </authorList>
    </citation>
    <scope>NUCLEOTIDE SEQUENCE [LARGE SCALE GENOMIC DNA]</scope>
    <source>
        <strain evidence="10 11">LSU 92-RS-03</strain>
    </source>
</reference>
<keyword evidence="11" id="KW-1185">Reference proteome</keyword>
<sequence length="617" mass="66688">IIAANDQLLNFTGIAPQATLGVWRIFGCDGSTSNDLVIKALISAYEAGCDIINLSLGTPSNWADDPTSIVANRVSERGVVVVAAAGNEGNDGAFYISAPGTGVNTISVASTDNSYTYALSTSTSFFIEGTLVAYTLDETLNDACQDTLPDQDLNDRIVLIQRGSCVLDEKVQKAQEYGAKAVILYDNQPKNIFRAMIDSQDVPVISISMESGAFIKEQLKELDQLEIVSAMVLIPQGILTTNQISPFSSIGPLYDMGPKPDLAGPGGFIFSTLPLSDGGYGILSGTSMASPYVAGAIALFMEAHGKNIPPAFIKEHFQNYAQPVLQDSFYDTPVRQGAGLIQVFDTISQLIHVTPGQISFNDTANLQPQILTIHNPSQKTIQIGISHEPSLSLAPFLEWDQHFIAISPSKATAEPVLAELEFSKTQITLLGGQSSQVAIHVVQVEGEPLPIYGGYIQIQPDLGKPVHVPYLGVWGSLAEAPIFATGFPQIGDEVNRFGKKAQEYVIDKQNATLSEISILYRLLTGTAHLKTEVLDSAMNLIGTASDDQFVPRNTLSGYVFIDRWNATMIPLGKHSIGDLKPLPHGSYYLRWKALKLLSDPLDEESWETQLSPLILVQ</sequence>
<dbReference type="Gene3D" id="3.50.30.30">
    <property type="match status" value="1"/>
</dbReference>
<dbReference type="GO" id="GO:0016020">
    <property type="term" value="C:membrane"/>
    <property type="evidence" value="ECO:0007669"/>
    <property type="project" value="InterPro"/>
</dbReference>
<dbReference type="STRING" id="4846.A0A367KIX2"/>
<dbReference type="Pfam" id="PF00082">
    <property type="entry name" value="Peptidase_S8"/>
    <property type="match status" value="1"/>
</dbReference>
<dbReference type="Pfam" id="PF02225">
    <property type="entry name" value="PA"/>
    <property type="match status" value="1"/>
</dbReference>
<dbReference type="PANTHER" id="PTHR43399">
    <property type="entry name" value="SUBTILISIN-RELATED"/>
    <property type="match status" value="1"/>
</dbReference>
<evidence type="ECO:0000256" key="3">
    <source>
        <dbReference type="ARBA" id="ARBA00022729"/>
    </source>
</evidence>
<dbReference type="GO" id="GO:0006508">
    <property type="term" value="P:proteolysis"/>
    <property type="evidence" value="ECO:0007669"/>
    <property type="project" value="UniProtKB-KW"/>
</dbReference>
<dbReference type="InterPro" id="IPR051048">
    <property type="entry name" value="Peptidase_S8/S53_subtilisin"/>
</dbReference>
<dbReference type="PROSITE" id="PS51892">
    <property type="entry name" value="SUBTILASE"/>
    <property type="match status" value="1"/>
</dbReference>
<proteinExistence type="inferred from homology"/>
<dbReference type="Pfam" id="PF06280">
    <property type="entry name" value="fn3_5"/>
    <property type="match status" value="1"/>
</dbReference>
<comment type="similarity">
    <text evidence="1 6">Belongs to the peptidase S8 family.</text>
</comment>
<keyword evidence="4" id="KW-0378">Hydrolase</keyword>
<dbReference type="SUPFAM" id="SSF52025">
    <property type="entry name" value="PA domain"/>
    <property type="match status" value="1"/>
</dbReference>
<keyword evidence="2" id="KW-0645">Protease</keyword>
<comment type="caution">
    <text evidence="6">Lacks conserved residue(s) required for the propagation of feature annotation.</text>
</comment>
<dbReference type="Gene3D" id="3.40.50.200">
    <property type="entry name" value="Peptidase S8/S53 domain"/>
    <property type="match status" value="1"/>
</dbReference>
<dbReference type="InterPro" id="IPR023828">
    <property type="entry name" value="Peptidase_S8_Ser-AS"/>
</dbReference>
<evidence type="ECO:0000259" key="7">
    <source>
        <dbReference type="Pfam" id="PF00082"/>
    </source>
</evidence>
<evidence type="ECO:0008006" key="12">
    <source>
        <dbReference type="Google" id="ProtNLM"/>
    </source>
</evidence>
<evidence type="ECO:0000259" key="8">
    <source>
        <dbReference type="Pfam" id="PF02225"/>
    </source>
</evidence>